<dbReference type="AlphaFoldDB" id="A0AA87CPH5"/>
<accession>A0AA87CPH5</accession>
<protein>
    <submittedName>
        <fullName evidence="9">Gram-negative pili assembly chaperone domain protein</fullName>
    </submittedName>
</protein>
<dbReference type="Pfam" id="PF00345">
    <property type="entry name" value="PapD_N"/>
    <property type="match status" value="1"/>
</dbReference>
<dbReference type="InterPro" id="IPR016147">
    <property type="entry name" value="Pili_assmbl_chaperone_N"/>
</dbReference>
<dbReference type="Pfam" id="PF02753">
    <property type="entry name" value="PapD_C"/>
    <property type="match status" value="1"/>
</dbReference>
<dbReference type="SUPFAM" id="SSF49584">
    <property type="entry name" value="Periplasmic chaperone C-domain"/>
    <property type="match status" value="1"/>
</dbReference>
<dbReference type="RefSeq" id="WP_004926106.1">
    <property type="nucleotide sequence ID" value="NZ_DS607679.1"/>
</dbReference>
<comment type="caution">
    <text evidence="9">The sequence shown here is derived from an EMBL/GenBank/DDBJ whole genome shotgun (WGS) entry which is preliminary data.</text>
</comment>
<dbReference type="InterPro" id="IPR050643">
    <property type="entry name" value="Periplasmic_pilus_chap"/>
</dbReference>
<dbReference type="GeneID" id="93517671"/>
<keyword evidence="3" id="KW-1029">Fimbrium biogenesis</keyword>
<feature type="domain" description="Pili assembly chaperone C-terminal" evidence="8">
    <location>
        <begin position="186"/>
        <end position="243"/>
    </location>
</feature>
<dbReference type="Gene3D" id="2.60.40.10">
    <property type="entry name" value="Immunoglobulins"/>
    <property type="match status" value="2"/>
</dbReference>
<dbReference type="Proteomes" id="UP000004506">
    <property type="component" value="Unassembled WGS sequence"/>
</dbReference>
<keyword evidence="4" id="KW-0732">Signal</keyword>
<keyword evidence="5" id="KW-0574">Periplasm</keyword>
<comment type="subcellular location">
    <subcellularLocation>
        <location evidence="1">Periplasm</location>
    </subcellularLocation>
</comment>
<evidence type="ECO:0000259" key="7">
    <source>
        <dbReference type="Pfam" id="PF00345"/>
    </source>
</evidence>
<comment type="similarity">
    <text evidence="2">Belongs to the periplasmic pilus chaperone family.</text>
</comment>
<dbReference type="GO" id="GO:0030288">
    <property type="term" value="C:outer membrane-bounded periplasmic space"/>
    <property type="evidence" value="ECO:0007669"/>
    <property type="project" value="InterPro"/>
</dbReference>
<evidence type="ECO:0000313" key="10">
    <source>
        <dbReference type="Proteomes" id="UP000004506"/>
    </source>
</evidence>
<reference evidence="10" key="1">
    <citation type="submission" date="2008-04" db="EMBL/GenBank/DDBJ databases">
        <title>Draft genome sequence of Providencia stuartii (ATCC 25827).</title>
        <authorList>
            <person name="Sudarsanam P."/>
            <person name="Ley R."/>
            <person name="Guruge J."/>
            <person name="Turnbaugh P.J."/>
            <person name="Mahowald M."/>
            <person name="Liep D."/>
            <person name="Gordon J."/>
        </authorList>
    </citation>
    <scope>NUCLEOTIDE SEQUENCE [LARGE SCALE GENOMIC DNA]</scope>
    <source>
        <strain evidence="10">ATCC 25827</strain>
    </source>
</reference>
<evidence type="ECO:0000256" key="1">
    <source>
        <dbReference type="ARBA" id="ARBA00004418"/>
    </source>
</evidence>
<organism evidence="9 10">
    <name type="scientific">Providencia stuartii ATCC 25827</name>
    <dbReference type="NCBI Taxonomy" id="471874"/>
    <lineage>
        <taxon>Bacteria</taxon>
        <taxon>Pseudomonadati</taxon>
        <taxon>Pseudomonadota</taxon>
        <taxon>Gammaproteobacteria</taxon>
        <taxon>Enterobacterales</taxon>
        <taxon>Morganellaceae</taxon>
        <taxon>Providencia</taxon>
    </lineage>
</organism>
<dbReference type="EMBL" id="ABJD02000103">
    <property type="protein sequence ID" value="EDU57991.1"/>
    <property type="molecule type" value="Genomic_DNA"/>
</dbReference>
<proteinExistence type="inferred from homology"/>
<evidence type="ECO:0000256" key="3">
    <source>
        <dbReference type="ARBA" id="ARBA00022558"/>
    </source>
</evidence>
<evidence type="ECO:0000313" key="9">
    <source>
        <dbReference type="EMBL" id="EDU57991.1"/>
    </source>
</evidence>
<evidence type="ECO:0000256" key="5">
    <source>
        <dbReference type="ARBA" id="ARBA00022764"/>
    </source>
</evidence>
<reference evidence="10" key="2">
    <citation type="submission" date="2008-04" db="EMBL/GenBank/DDBJ databases">
        <title>Draft genome sequence of Providencia stuartii(ATCC 25827).</title>
        <authorList>
            <person name="Sudarsanam P."/>
            <person name="Ley R."/>
            <person name="Guruge J."/>
            <person name="Turnbaugh P.J."/>
            <person name="Mahowald M."/>
            <person name="Liep D."/>
            <person name="Gordon J."/>
        </authorList>
    </citation>
    <scope>NUCLEOTIDE SEQUENCE [LARGE SCALE GENOMIC DNA]</scope>
    <source>
        <strain evidence="10">ATCC 25827</strain>
    </source>
</reference>
<feature type="domain" description="Pili assembly chaperone N-terminal" evidence="7">
    <location>
        <begin position="35"/>
        <end position="163"/>
    </location>
</feature>
<dbReference type="PANTHER" id="PTHR30251:SF11">
    <property type="entry name" value="CHAPERONE PROTEIN FIMC-RELATED"/>
    <property type="match status" value="1"/>
</dbReference>
<sequence>MRQLGKIIFILGALFFLSMTSAYSNIPDSISFQLIRSTYVEGNKSISISLRNKESLPYLIQGSMEALDTNTGITLLNSNTEEIPFIITPPLHKLEGKTRYYWRVIFAGDVSKMPKDRESVYIAKFRAIPTSEVPKEGDNVEHNSELSVVRVMNFKVYYRPKQLEYYRIKEELDKLQFRVENNELIVTNNSPIYMTFEDISVNSIEIDRNETFKPLIPKGEQRFKLKNKSVPSGAKVTWRVLDEFSMPLEQRTTTL</sequence>
<reference evidence="9 10" key="3">
    <citation type="submission" date="2008-05" db="EMBL/GenBank/DDBJ databases">
        <authorList>
            <person name="Fulton L."/>
            <person name="Clifton S."/>
            <person name="Fulton B."/>
            <person name="Xu J."/>
            <person name="Minx P."/>
            <person name="Pepin K.H."/>
            <person name="Johnson M."/>
            <person name="Thiruvilangam P."/>
            <person name="Bhonagiri V."/>
            <person name="Nash W.E."/>
            <person name="Mardis E.R."/>
            <person name="Wilson R.K."/>
        </authorList>
    </citation>
    <scope>NUCLEOTIDE SEQUENCE [LARGE SCALE GENOMIC DNA]</scope>
    <source>
        <strain evidence="9 10">ATCC 25827</strain>
    </source>
</reference>
<evidence type="ECO:0000259" key="8">
    <source>
        <dbReference type="Pfam" id="PF02753"/>
    </source>
</evidence>
<evidence type="ECO:0000256" key="4">
    <source>
        <dbReference type="ARBA" id="ARBA00022729"/>
    </source>
</evidence>
<dbReference type="InterPro" id="IPR036316">
    <property type="entry name" value="Pili_assmbl_chap_C_dom_sf"/>
</dbReference>
<dbReference type="GO" id="GO:0071555">
    <property type="term" value="P:cell wall organization"/>
    <property type="evidence" value="ECO:0007669"/>
    <property type="project" value="InterPro"/>
</dbReference>
<dbReference type="InterPro" id="IPR001829">
    <property type="entry name" value="Pili_assmbl_chaperone_bac"/>
</dbReference>
<gene>
    <name evidence="9" type="ORF">PROSTU_04043</name>
</gene>
<dbReference type="InterPro" id="IPR016148">
    <property type="entry name" value="Pili_assmbl_chaperone_C"/>
</dbReference>
<dbReference type="PRINTS" id="PR00969">
    <property type="entry name" value="CHAPERONPILI"/>
</dbReference>
<dbReference type="InterPro" id="IPR013783">
    <property type="entry name" value="Ig-like_fold"/>
</dbReference>
<dbReference type="SUPFAM" id="SSF49354">
    <property type="entry name" value="PapD-like"/>
    <property type="match status" value="1"/>
</dbReference>
<dbReference type="InterPro" id="IPR008962">
    <property type="entry name" value="PapD-like_sf"/>
</dbReference>
<evidence type="ECO:0000256" key="6">
    <source>
        <dbReference type="ARBA" id="ARBA00023186"/>
    </source>
</evidence>
<keyword evidence="6" id="KW-0143">Chaperone</keyword>
<evidence type="ECO:0000256" key="2">
    <source>
        <dbReference type="ARBA" id="ARBA00007399"/>
    </source>
</evidence>
<name>A0AA87CPH5_PROST</name>
<dbReference type="PANTHER" id="PTHR30251">
    <property type="entry name" value="PILUS ASSEMBLY CHAPERONE"/>
    <property type="match status" value="1"/>
</dbReference>